<dbReference type="RefSeq" id="WP_419190340.1">
    <property type="nucleotide sequence ID" value="NZ_CP036434.1"/>
</dbReference>
<dbReference type="EMBL" id="CP036434">
    <property type="protein sequence ID" value="QDV08162.1"/>
    <property type="molecule type" value="Genomic_DNA"/>
</dbReference>
<evidence type="ECO:0000313" key="3">
    <source>
        <dbReference type="Proteomes" id="UP000320390"/>
    </source>
</evidence>
<proteinExistence type="predicted"/>
<gene>
    <name evidence="2" type="ORF">Poly30_36980</name>
</gene>
<dbReference type="InterPro" id="IPR029062">
    <property type="entry name" value="Class_I_gatase-like"/>
</dbReference>
<evidence type="ECO:0000313" key="2">
    <source>
        <dbReference type="EMBL" id="QDV08162.1"/>
    </source>
</evidence>
<name>A0A518EVN9_9BACT</name>
<dbReference type="AlphaFoldDB" id="A0A518EVN9"/>
<keyword evidence="3" id="KW-1185">Reference proteome</keyword>
<sequence length="260" mass="28718">MRPTPHRRADPWEGRRKLLAVADVQTGYHHGSISHALATLSQIGRASGDFVTEIRTDSQLITRTPILGVGEKYGGKRVNARDLNDFDALFLLPSGSGTMGDTQKQDLLDFVAEDGKGLVVGHAATVGFFDWPEFGELVGGRLAGEVDGRAKVIVEDPSFPGVEAFGGQTFEFDEQHPILKAPYGRDACQVILRLDPECLEPEVRARREDDDFPVLWTRSHGAGRVCNLAWGHHEETWDDPRFHALVRGAVQWAMGARDPR</sequence>
<feature type="domain" description="ThuA-like" evidence="1">
    <location>
        <begin position="24"/>
        <end position="253"/>
    </location>
</feature>
<dbReference type="Proteomes" id="UP000320390">
    <property type="component" value="Chromosome"/>
</dbReference>
<dbReference type="Pfam" id="PF06283">
    <property type="entry name" value="ThuA"/>
    <property type="match status" value="1"/>
</dbReference>
<dbReference type="InterPro" id="IPR029010">
    <property type="entry name" value="ThuA-like"/>
</dbReference>
<dbReference type="PANTHER" id="PTHR40469:SF2">
    <property type="entry name" value="GALACTOSE-BINDING DOMAIN-LIKE SUPERFAMILY PROTEIN"/>
    <property type="match status" value="1"/>
</dbReference>
<accession>A0A518EVN9</accession>
<organism evidence="2 3">
    <name type="scientific">Saltatorellus ferox</name>
    <dbReference type="NCBI Taxonomy" id="2528018"/>
    <lineage>
        <taxon>Bacteria</taxon>
        <taxon>Pseudomonadati</taxon>
        <taxon>Planctomycetota</taxon>
        <taxon>Planctomycetia</taxon>
        <taxon>Planctomycetia incertae sedis</taxon>
        <taxon>Saltatorellus</taxon>
    </lineage>
</organism>
<dbReference type="SUPFAM" id="SSF52317">
    <property type="entry name" value="Class I glutamine amidotransferase-like"/>
    <property type="match status" value="1"/>
</dbReference>
<evidence type="ECO:0000259" key="1">
    <source>
        <dbReference type="Pfam" id="PF06283"/>
    </source>
</evidence>
<protein>
    <submittedName>
        <fullName evidence="2">Trehalose utilization</fullName>
    </submittedName>
</protein>
<dbReference type="PANTHER" id="PTHR40469">
    <property type="entry name" value="SECRETED GLYCOSYL HYDROLASE"/>
    <property type="match status" value="1"/>
</dbReference>
<dbReference type="Gene3D" id="3.40.50.880">
    <property type="match status" value="1"/>
</dbReference>
<reference evidence="2 3" key="1">
    <citation type="submission" date="2019-02" db="EMBL/GenBank/DDBJ databases">
        <title>Deep-cultivation of Planctomycetes and their phenomic and genomic characterization uncovers novel biology.</title>
        <authorList>
            <person name="Wiegand S."/>
            <person name="Jogler M."/>
            <person name="Boedeker C."/>
            <person name="Pinto D."/>
            <person name="Vollmers J."/>
            <person name="Rivas-Marin E."/>
            <person name="Kohn T."/>
            <person name="Peeters S.H."/>
            <person name="Heuer A."/>
            <person name="Rast P."/>
            <person name="Oberbeckmann S."/>
            <person name="Bunk B."/>
            <person name="Jeske O."/>
            <person name="Meyerdierks A."/>
            <person name="Storesund J.E."/>
            <person name="Kallscheuer N."/>
            <person name="Luecker S."/>
            <person name="Lage O.M."/>
            <person name="Pohl T."/>
            <person name="Merkel B.J."/>
            <person name="Hornburger P."/>
            <person name="Mueller R.-W."/>
            <person name="Bruemmer F."/>
            <person name="Labrenz M."/>
            <person name="Spormann A.M."/>
            <person name="Op den Camp H."/>
            <person name="Overmann J."/>
            <person name="Amann R."/>
            <person name="Jetten M.S.M."/>
            <person name="Mascher T."/>
            <person name="Medema M.H."/>
            <person name="Devos D.P."/>
            <person name="Kaster A.-K."/>
            <person name="Ovreas L."/>
            <person name="Rohde M."/>
            <person name="Galperin M.Y."/>
            <person name="Jogler C."/>
        </authorList>
    </citation>
    <scope>NUCLEOTIDE SEQUENCE [LARGE SCALE GENOMIC DNA]</scope>
    <source>
        <strain evidence="2 3">Poly30</strain>
    </source>
</reference>